<dbReference type="InterPro" id="IPR050091">
    <property type="entry name" value="PKS_NRPS_Biosynth_Enz"/>
</dbReference>
<dbReference type="AlphaFoldDB" id="C5H9D0"/>
<dbReference type="Gene3D" id="3.30.70.3290">
    <property type="match status" value="1"/>
</dbReference>
<feature type="domain" description="Ketosynthase family 3 (KS3)" evidence="1">
    <location>
        <begin position="1"/>
        <end position="118"/>
    </location>
</feature>
<dbReference type="Gene3D" id="3.40.366.10">
    <property type="entry name" value="Malonyl-Coenzyme A Acyl Carrier Protein, domain 2"/>
    <property type="match status" value="1"/>
</dbReference>
<feature type="non-terminal residue" evidence="2">
    <location>
        <position position="261"/>
    </location>
</feature>
<feature type="non-terminal residue" evidence="2">
    <location>
        <position position="1"/>
    </location>
</feature>
<dbReference type="CDD" id="cd00833">
    <property type="entry name" value="PKS"/>
    <property type="match status" value="1"/>
</dbReference>
<dbReference type="Pfam" id="PF16197">
    <property type="entry name" value="KAsynt_C_assoc"/>
    <property type="match status" value="1"/>
</dbReference>
<dbReference type="PANTHER" id="PTHR43775">
    <property type="entry name" value="FATTY ACID SYNTHASE"/>
    <property type="match status" value="1"/>
</dbReference>
<accession>C5H9D0</accession>
<dbReference type="InterPro" id="IPR020841">
    <property type="entry name" value="PKS_Beta-ketoAc_synthase_dom"/>
</dbReference>
<dbReference type="SMART" id="SM00825">
    <property type="entry name" value="PKS_KS"/>
    <property type="match status" value="1"/>
</dbReference>
<dbReference type="InterPro" id="IPR016039">
    <property type="entry name" value="Thiolase-like"/>
</dbReference>
<dbReference type="Pfam" id="PF22621">
    <property type="entry name" value="CurL-like_PKS_C"/>
    <property type="match status" value="1"/>
</dbReference>
<evidence type="ECO:0000259" key="1">
    <source>
        <dbReference type="PROSITE" id="PS52004"/>
    </source>
</evidence>
<dbReference type="GO" id="GO:0004312">
    <property type="term" value="F:fatty acid synthase activity"/>
    <property type="evidence" value="ECO:0007669"/>
    <property type="project" value="TreeGrafter"/>
</dbReference>
<dbReference type="GO" id="GO:0006633">
    <property type="term" value="P:fatty acid biosynthetic process"/>
    <property type="evidence" value="ECO:0007669"/>
    <property type="project" value="TreeGrafter"/>
</dbReference>
<dbReference type="InterPro" id="IPR032821">
    <property type="entry name" value="PKS_assoc"/>
</dbReference>
<protein>
    <submittedName>
        <fullName evidence="2">Type I polyketide synthase</fullName>
    </submittedName>
</protein>
<dbReference type="GO" id="GO:0044550">
    <property type="term" value="P:secondary metabolite biosynthetic process"/>
    <property type="evidence" value="ECO:0007669"/>
    <property type="project" value="TreeGrafter"/>
</dbReference>
<evidence type="ECO:0000313" key="2">
    <source>
        <dbReference type="EMBL" id="ACN23043.1"/>
    </source>
</evidence>
<dbReference type="InterPro" id="IPR014031">
    <property type="entry name" value="Ketoacyl_synth_C"/>
</dbReference>
<dbReference type="Gene3D" id="3.40.47.10">
    <property type="match status" value="1"/>
</dbReference>
<dbReference type="InterPro" id="IPR001227">
    <property type="entry name" value="Ac_transferase_dom_sf"/>
</dbReference>
<sequence length="261" mass="28189">EGHGTGTQAGDLIEISAIDSVFKRGPSDPLYVGSVKPNIGHLEGAAGIATVIKSVLAVERGIIPPNINFDYPNPKLKLTERNLKVPTQPILWPGSGVRRVSINGFGYGGTNAHCVLDDAYSYLKQKGLSGRTTFSDDSSIGTPRHIRDDSGVDLGHDLKMAGIAGSPQPKLICLSTPDQVALTRLALTQSDYLKKSEFPSDYLEHLAHTYNCRRSLFQWRTCLVAQNTADLAEQLSSALLPVRNTKSPGLVFCFTGQGAQW</sequence>
<name>C5H9D0_9FUNG</name>
<organism evidence="2">
    <name type="scientific">uncultured fungus</name>
    <dbReference type="NCBI Taxonomy" id="175245"/>
    <lineage>
        <taxon>Eukaryota</taxon>
        <taxon>Fungi</taxon>
        <taxon>environmental samples</taxon>
    </lineage>
</organism>
<dbReference type="EMBL" id="FJ232771">
    <property type="protein sequence ID" value="ACN23043.1"/>
    <property type="molecule type" value="mRNA"/>
</dbReference>
<dbReference type="PROSITE" id="PS52004">
    <property type="entry name" value="KS3_2"/>
    <property type="match status" value="1"/>
</dbReference>
<dbReference type="Pfam" id="PF02801">
    <property type="entry name" value="Ketoacyl-synt_C"/>
    <property type="match status" value="1"/>
</dbReference>
<proteinExistence type="evidence at transcript level"/>
<dbReference type="PANTHER" id="PTHR43775:SF29">
    <property type="entry name" value="ASPERFURANONE POLYKETIDE SYNTHASE AFOG-RELATED"/>
    <property type="match status" value="1"/>
</dbReference>
<reference evidence="2" key="1">
    <citation type="journal article" date="2009" name="Soil Biol. Biochem.">
        <title>Detection of expressed fungal Type I polyketide synthase genes in a forest soil.</title>
        <authorList>
            <person name="Kellner H."/>
            <person name="Zak D.R."/>
        </authorList>
    </citation>
    <scope>NUCLEOTIDE SEQUENCE</scope>
</reference>
<dbReference type="SUPFAM" id="SSF53901">
    <property type="entry name" value="Thiolase-like"/>
    <property type="match status" value="1"/>
</dbReference>